<dbReference type="InterPro" id="IPR001764">
    <property type="entry name" value="Glyco_hydro_3_N"/>
</dbReference>
<accession>A0AAN9BMW7</accession>
<dbReference type="SUPFAM" id="SSF51445">
    <property type="entry name" value="(Trans)glycosidases"/>
    <property type="match status" value="1"/>
</dbReference>
<dbReference type="InterPro" id="IPR036962">
    <property type="entry name" value="Glyco_hydro_3_N_sf"/>
</dbReference>
<reference evidence="6 7" key="1">
    <citation type="submission" date="2024-02" db="EMBL/GenBank/DDBJ databases">
        <title>Chromosome-scale genome assembly of the rough periwinkle Littorina saxatilis.</title>
        <authorList>
            <person name="De Jode A."/>
            <person name="Faria R."/>
            <person name="Formenti G."/>
            <person name="Sims Y."/>
            <person name="Smith T.P."/>
            <person name="Tracey A."/>
            <person name="Wood J.M.D."/>
            <person name="Zagrodzka Z.B."/>
            <person name="Johannesson K."/>
            <person name="Butlin R.K."/>
            <person name="Leder E.H."/>
        </authorList>
    </citation>
    <scope>NUCLEOTIDE SEQUENCE [LARGE SCALE GENOMIC DNA]</scope>
    <source>
        <strain evidence="6">Snail1</strain>
        <tissue evidence="6">Muscle</tissue>
    </source>
</reference>
<organism evidence="6 7">
    <name type="scientific">Littorina saxatilis</name>
    <dbReference type="NCBI Taxonomy" id="31220"/>
    <lineage>
        <taxon>Eukaryota</taxon>
        <taxon>Metazoa</taxon>
        <taxon>Spiralia</taxon>
        <taxon>Lophotrochozoa</taxon>
        <taxon>Mollusca</taxon>
        <taxon>Gastropoda</taxon>
        <taxon>Caenogastropoda</taxon>
        <taxon>Littorinimorpha</taxon>
        <taxon>Littorinoidea</taxon>
        <taxon>Littorinidae</taxon>
        <taxon>Littorina</taxon>
    </lineage>
</organism>
<dbReference type="GO" id="GO:0046556">
    <property type="term" value="F:alpha-L-arabinofuranosidase activity"/>
    <property type="evidence" value="ECO:0007669"/>
    <property type="project" value="TreeGrafter"/>
</dbReference>
<protein>
    <recommendedName>
        <fullName evidence="5">Fibronectin type III-like domain-containing protein</fullName>
    </recommendedName>
</protein>
<feature type="chain" id="PRO_5042939237" description="Fibronectin type III-like domain-containing protein" evidence="4">
    <location>
        <begin position="26"/>
        <end position="745"/>
    </location>
</feature>
<evidence type="ECO:0000256" key="4">
    <source>
        <dbReference type="SAM" id="SignalP"/>
    </source>
</evidence>
<dbReference type="Pfam" id="PF01915">
    <property type="entry name" value="Glyco_hydro_3_C"/>
    <property type="match status" value="1"/>
</dbReference>
<dbReference type="SUPFAM" id="SSF52279">
    <property type="entry name" value="Beta-D-glucan exohydrolase, C-terminal domain"/>
    <property type="match status" value="1"/>
</dbReference>
<dbReference type="InterPro" id="IPR013783">
    <property type="entry name" value="Ig-like_fold"/>
</dbReference>
<dbReference type="GO" id="GO:0031222">
    <property type="term" value="P:arabinan catabolic process"/>
    <property type="evidence" value="ECO:0007669"/>
    <property type="project" value="TreeGrafter"/>
</dbReference>
<evidence type="ECO:0000313" key="7">
    <source>
        <dbReference type="Proteomes" id="UP001374579"/>
    </source>
</evidence>
<dbReference type="Gene3D" id="3.20.20.300">
    <property type="entry name" value="Glycoside hydrolase, family 3, N-terminal domain"/>
    <property type="match status" value="1"/>
</dbReference>
<dbReference type="Pfam" id="PF00933">
    <property type="entry name" value="Glyco_hydro_3"/>
    <property type="match status" value="1"/>
</dbReference>
<keyword evidence="3" id="KW-0326">Glycosidase</keyword>
<proteinExistence type="predicted"/>
<evidence type="ECO:0000259" key="5">
    <source>
        <dbReference type="SMART" id="SM01217"/>
    </source>
</evidence>
<dbReference type="EMBL" id="JBAMIC010000004">
    <property type="protein sequence ID" value="KAK7107949.1"/>
    <property type="molecule type" value="Genomic_DNA"/>
</dbReference>
<feature type="signal peptide" evidence="4">
    <location>
        <begin position="1"/>
        <end position="25"/>
    </location>
</feature>
<dbReference type="InterPro" id="IPR002772">
    <property type="entry name" value="Glyco_hydro_3_C"/>
</dbReference>
<dbReference type="InterPro" id="IPR044993">
    <property type="entry name" value="BXL"/>
</dbReference>
<dbReference type="PANTHER" id="PTHR42721:SF42">
    <property type="entry name" value="FIBRONECTIN TYPE III-LIKE DOMAIN-CONTAINING PROTEIN"/>
    <property type="match status" value="1"/>
</dbReference>
<keyword evidence="2" id="KW-0378">Hydrolase</keyword>
<dbReference type="InterPro" id="IPR036881">
    <property type="entry name" value="Glyco_hydro_3_C_sf"/>
</dbReference>
<dbReference type="AlphaFoldDB" id="A0AAN9BMW7"/>
<dbReference type="Gene3D" id="3.40.50.1700">
    <property type="entry name" value="Glycoside hydrolase family 3 C-terminal domain"/>
    <property type="match status" value="1"/>
</dbReference>
<dbReference type="GO" id="GO:0045493">
    <property type="term" value="P:xylan catabolic process"/>
    <property type="evidence" value="ECO:0007669"/>
    <property type="project" value="InterPro"/>
</dbReference>
<dbReference type="PRINTS" id="PR00133">
    <property type="entry name" value="GLHYDRLASE3"/>
</dbReference>
<name>A0AAN9BMW7_9CAEN</name>
<feature type="domain" description="Fibronectin type III-like" evidence="5">
    <location>
        <begin position="652"/>
        <end position="722"/>
    </location>
</feature>
<dbReference type="GO" id="GO:0009044">
    <property type="term" value="F:xylan 1,4-beta-xylosidase activity"/>
    <property type="evidence" value="ECO:0007669"/>
    <property type="project" value="InterPro"/>
</dbReference>
<evidence type="ECO:0000256" key="1">
    <source>
        <dbReference type="ARBA" id="ARBA00022729"/>
    </source>
</evidence>
<keyword evidence="7" id="KW-1185">Reference proteome</keyword>
<dbReference type="InterPro" id="IPR026891">
    <property type="entry name" value="Fn3-like"/>
</dbReference>
<dbReference type="PANTHER" id="PTHR42721">
    <property type="entry name" value="SUGAR HYDROLASE-RELATED"/>
    <property type="match status" value="1"/>
</dbReference>
<gene>
    <name evidence="6" type="ORF">V1264_015774</name>
</gene>
<dbReference type="Pfam" id="PF14310">
    <property type="entry name" value="Fn3-like"/>
    <property type="match status" value="1"/>
</dbReference>
<evidence type="ECO:0000313" key="6">
    <source>
        <dbReference type="EMBL" id="KAK7107949.1"/>
    </source>
</evidence>
<dbReference type="SMART" id="SM01217">
    <property type="entry name" value="Fn3_like"/>
    <property type="match status" value="1"/>
</dbReference>
<evidence type="ECO:0000256" key="3">
    <source>
        <dbReference type="ARBA" id="ARBA00023295"/>
    </source>
</evidence>
<dbReference type="InterPro" id="IPR017853">
    <property type="entry name" value="GH"/>
</dbReference>
<sequence>MFSLAVLQTLLVPLSLLSASGSTAADFPFRDVSLPWVTRMQDLMDRLTVDEVLEQLANPGYNPTPPIQRLGIGSYNFATECLRGDAVAPGNATAFPQAIGLAATWSPDLMYRVAEATSVEARAKNNYFRQQGNFGAHTSTSCFSPVVNIVRDYRWGRIQETYGEDPYLTGRIATAFVQGLQGDHPRYVRASAGCKHLAAYDGPENIPVDRLTFNAKVSERDLRMTYLPAFKTCVEAGTYSIGGSYNAINGIPSALQRYLMTDILRGEWGFQGYIFSDAGAVESVMSSFNWTQSKVDAAALCLNAGTNVDLTNDGNTIVYAALGDALKQNKVTEAILRERLAPLFYTRMRLGEFDPPEMNPYRSLGMEEVESAAHRALAVEAAMKSFVLLKNNGVLPLKARRYDTIGVVGPMANNSEQLFGDYHPNPAPDAVVTPLQGLQSLATTVRYAAGCDGNPSSTQCESYSSDTVKNAVTNTQLNIVTLGTGQAVEAEGNDRTSIDLPGHQAQLLMDAIKYGGSTPLIVLLFSGGPLNISFMDSDPSVSAILHCFLPAQATGDAIRHAILNDVTGAVPAGRSPYTWPVYFEQLNDMTDYSMEGRTYRYWAGPALYPFGYGLSYSTFAYSKLMCPKNISVGDGINCTVDIVNNGPIPADEVLQVYISWTASQTDFPLPRQQLVYFNRIPFKAKQQMTYAFHVDGRSLALWYDSGWEIKPGSVTVYAGGQQPNQQKQVPSNIVTAGVGVIAASA</sequence>
<dbReference type="Proteomes" id="UP001374579">
    <property type="component" value="Unassembled WGS sequence"/>
</dbReference>
<evidence type="ECO:0000256" key="2">
    <source>
        <dbReference type="ARBA" id="ARBA00022801"/>
    </source>
</evidence>
<keyword evidence="1 4" id="KW-0732">Signal</keyword>
<comment type="caution">
    <text evidence="6">The sequence shown here is derived from an EMBL/GenBank/DDBJ whole genome shotgun (WGS) entry which is preliminary data.</text>
</comment>
<dbReference type="Gene3D" id="2.60.40.10">
    <property type="entry name" value="Immunoglobulins"/>
    <property type="match status" value="1"/>
</dbReference>